<dbReference type="Proteomes" id="UP000193884">
    <property type="component" value="Unassembled WGS sequence"/>
</dbReference>
<feature type="compositionally biased region" description="Basic and acidic residues" evidence="1">
    <location>
        <begin position="51"/>
        <end position="60"/>
    </location>
</feature>
<evidence type="ECO:0008006" key="4">
    <source>
        <dbReference type="Google" id="ProtNLM"/>
    </source>
</evidence>
<dbReference type="RefSeq" id="WP_143273755.1">
    <property type="nucleotide sequence ID" value="NZ_NAFJ01000074.1"/>
</dbReference>
<evidence type="ECO:0000313" key="2">
    <source>
        <dbReference type="EMBL" id="OSJ35980.1"/>
    </source>
</evidence>
<evidence type="ECO:0000256" key="1">
    <source>
        <dbReference type="SAM" id="MobiDB-lite"/>
    </source>
</evidence>
<proteinExistence type="predicted"/>
<gene>
    <name evidence="2" type="ORF">BST63_01080</name>
</gene>
<accession>A0ABX3XCG7</accession>
<feature type="region of interest" description="Disordered" evidence="1">
    <location>
        <begin position="48"/>
        <end position="71"/>
    </location>
</feature>
<comment type="caution">
    <text evidence="2">The sequence shown here is derived from an EMBL/GenBank/DDBJ whole genome shotgun (WGS) entry which is preliminary data.</text>
</comment>
<protein>
    <recommendedName>
        <fullName evidence="4">Transposase</fullName>
    </recommendedName>
</protein>
<organism evidence="2 3">
    <name type="scientific">Bradyrhizobium canariense</name>
    <dbReference type="NCBI Taxonomy" id="255045"/>
    <lineage>
        <taxon>Bacteria</taxon>
        <taxon>Pseudomonadati</taxon>
        <taxon>Pseudomonadota</taxon>
        <taxon>Alphaproteobacteria</taxon>
        <taxon>Hyphomicrobiales</taxon>
        <taxon>Nitrobacteraceae</taxon>
        <taxon>Bradyrhizobium</taxon>
    </lineage>
</organism>
<name>A0ABX3XCG7_9BRAD</name>
<dbReference type="EMBL" id="NAFK01000097">
    <property type="protein sequence ID" value="OSJ35980.1"/>
    <property type="molecule type" value="Genomic_DNA"/>
</dbReference>
<sequence length="96" mass="10537">MYAKVAPTARGILVIGEKRLLQQYHPESGPYGDPSRCGMPLACQALSTQADRAHATREESGSSDAGVGREREVEKLHARIGRLIMERDYLAKISGR</sequence>
<keyword evidence="3" id="KW-1185">Reference proteome</keyword>
<evidence type="ECO:0000313" key="3">
    <source>
        <dbReference type="Proteomes" id="UP000193884"/>
    </source>
</evidence>
<reference evidence="2 3" key="1">
    <citation type="submission" date="2017-03" db="EMBL/GenBank/DDBJ databases">
        <title>Whole genome sequences of fourteen strains of Bradyrhizobium canariense and one strain of Bradyrhizobium japonicum isolated from Lupinus (Papilionoideae: Genisteae) species in Algeria.</title>
        <authorList>
            <person name="Crovadore J."/>
            <person name="Chekireb D."/>
            <person name="Brachmann A."/>
            <person name="Chablais R."/>
            <person name="Cochard B."/>
            <person name="Lefort F."/>
        </authorList>
    </citation>
    <scope>NUCLEOTIDE SEQUENCE [LARGE SCALE GENOMIC DNA]</scope>
    <source>
        <strain evidence="2 3">UBMAN05</strain>
    </source>
</reference>